<evidence type="ECO:0000313" key="2">
    <source>
        <dbReference type="EMBL" id="SLN72335.1"/>
    </source>
</evidence>
<keyword evidence="3" id="KW-1185">Reference proteome</keyword>
<evidence type="ECO:0000313" key="3">
    <source>
        <dbReference type="Proteomes" id="UP000193570"/>
    </source>
</evidence>
<feature type="transmembrane region" description="Helical" evidence="1">
    <location>
        <begin position="6"/>
        <end position="24"/>
    </location>
</feature>
<proteinExistence type="predicted"/>
<dbReference type="RefSeq" id="WP_085793472.1">
    <property type="nucleotide sequence ID" value="NZ_FWFK01000008.1"/>
</dbReference>
<evidence type="ECO:0000256" key="1">
    <source>
        <dbReference type="SAM" id="Phobius"/>
    </source>
</evidence>
<accession>A0A1X7A769</accession>
<sequence length="60" mass="6117">MGRLIGLLIAVAAIIIILVYFGFLQVSPEGEQAIDDAADSVGEAVENTGEAIQGEAADGN</sequence>
<name>A0A1X7A769_9RHOB</name>
<keyword evidence="1" id="KW-1133">Transmembrane helix</keyword>
<dbReference type="OrthoDB" id="9967969at2"/>
<protein>
    <submittedName>
        <fullName evidence="2">Uncharacterized protein</fullName>
    </submittedName>
</protein>
<reference evidence="2 3" key="1">
    <citation type="submission" date="2017-03" db="EMBL/GenBank/DDBJ databases">
        <authorList>
            <person name="Afonso C.L."/>
            <person name="Miller P.J."/>
            <person name="Scott M.A."/>
            <person name="Spackman E."/>
            <person name="Goraichik I."/>
            <person name="Dimitrov K.M."/>
            <person name="Suarez D.L."/>
            <person name="Swayne D.E."/>
        </authorList>
    </citation>
    <scope>NUCLEOTIDE SEQUENCE [LARGE SCALE GENOMIC DNA]</scope>
    <source>
        <strain evidence="2 3">CECT 8625</strain>
    </source>
</reference>
<gene>
    <name evidence="2" type="ORF">ROJ8625_03817</name>
</gene>
<keyword evidence="1" id="KW-0472">Membrane</keyword>
<keyword evidence="1" id="KW-0812">Transmembrane</keyword>
<dbReference type="EMBL" id="FWFK01000008">
    <property type="protein sequence ID" value="SLN72335.1"/>
    <property type="molecule type" value="Genomic_DNA"/>
</dbReference>
<dbReference type="Proteomes" id="UP000193570">
    <property type="component" value="Unassembled WGS sequence"/>
</dbReference>
<organism evidence="2 3">
    <name type="scientific">Roseivivax jejudonensis</name>
    <dbReference type="NCBI Taxonomy" id="1529041"/>
    <lineage>
        <taxon>Bacteria</taxon>
        <taxon>Pseudomonadati</taxon>
        <taxon>Pseudomonadota</taxon>
        <taxon>Alphaproteobacteria</taxon>
        <taxon>Rhodobacterales</taxon>
        <taxon>Roseobacteraceae</taxon>
        <taxon>Roseivivax</taxon>
    </lineage>
</organism>
<dbReference type="AlphaFoldDB" id="A0A1X7A769"/>